<dbReference type="AlphaFoldDB" id="A0A9P9YX93"/>
<keyword evidence="2" id="KW-1185">Reference proteome</keyword>
<name>A0A9P9YX93_9MUSC</name>
<evidence type="ECO:0000313" key="2">
    <source>
        <dbReference type="Proteomes" id="UP001059596"/>
    </source>
</evidence>
<dbReference type="Proteomes" id="UP001059596">
    <property type="component" value="Chromosome 3R"/>
</dbReference>
<sequence length="210" mass="24118">MLFFKRYLEKSQQVANDFESSQIPCYIKMRDLPAPPVVDHCRDLILASCPLRFMQYTEDWIVVEYFADHDSDYLVSVAAKIQYFRQLEQQLIIGHAGKTANGGCGLESDLEEPEEGFLGDGESVAITRCLLLKRQRNHFDLVALCDMPVDKYAGDNWIVEEYFVDHNDDYLIGGDYSSGCHIIIMLISAPLRRLLLLPSILNFPLSWRFL</sequence>
<protein>
    <submittedName>
        <fullName evidence="1">Uncharacterized protein</fullName>
    </submittedName>
</protein>
<reference evidence="1" key="1">
    <citation type="journal article" date="2023" name="Genome Biol. Evol.">
        <title>Long-read-based Genome Assembly of Drosophila gunungcola Reveals Fewer Chemosensory Genes in Flower-breeding Species.</title>
        <authorList>
            <person name="Negi A."/>
            <person name="Liao B.Y."/>
            <person name="Yeh S.D."/>
        </authorList>
    </citation>
    <scope>NUCLEOTIDE SEQUENCE</scope>
    <source>
        <strain evidence="1">Sukarami</strain>
    </source>
</reference>
<organism evidence="1 2">
    <name type="scientific">Drosophila gunungcola</name>
    <name type="common">fruit fly</name>
    <dbReference type="NCBI Taxonomy" id="103775"/>
    <lineage>
        <taxon>Eukaryota</taxon>
        <taxon>Metazoa</taxon>
        <taxon>Ecdysozoa</taxon>
        <taxon>Arthropoda</taxon>
        <taxon>Hexapoda</taxon>
        <taxon>Insecta</taxon>
        <taxon>Pterygota</taxon>
        <taxon>Neoptera</taxon>
        <taxon>Endopterygota</taxon>
        <taxon>Diptera</taxon>
        <taxon>Brachycera</taxon>
        <taxon>Muscomorpha</taxon>
        <taxon>Ephydroidea</taxon>
        <taxon>Drosophilidae</taxon>
        <taxon>Drosophila</taxon>
        <taxon>Sophophora</taxon>
    </lineage>
</organism>
<evidence type="ECO:0000313" key="1">
    <source>
        <dbReference type="EMBL" id="KAI8044533.1"/>
    </source>
</evidence>
<gene>
    <name evidence="1" type="ORF">M5D96_000702</name>
</gene>
<proteinExistence type="predicted"/>
<comment type="caution">
    <text evidence="1">The sequence shown here is derived from an EMBL/GenBank/DDBJ whole genome shotgun (WGS) entry which is preliminary data.</text>
</comment>
<accession>A0A9P9YX93</accession>
<dbReference type="EMBL" id="JAMKOV010000001">
    <property type="protein sequence ID" value="KAI8044533.1"/>
    <property type="molecule type" value="Genomic_DNA"/>
</dbReference>